<dbReference type="Proteomes" id="UP000055024">
    <property type="component" value="Unassembled WGS sequence"/>
</dbReference>
<accession>A0A0V1GLG8</accession>
<reference evidence="1 2" key="1">
    <citation type="submission" date="2015-01" db="EMBL/GenBank/DDBJ databases">
        <title>Evolution of Trichinella species and genotypes.</title>
        <authorList>
            <person name="Korhonen P.K."/>
            <person name="Edoardo P."/>
            <person name="Giuseppe L.R."/>
            <person name="Gasser R.B."/>
        </authorList>
    </citation>
    <scope>NUCLEOTIDE SEQUENCE [LARGE SCALE GENOMIC DNA]</scope>
    <source>
        <strain evidence="1">ISS1029</strain>
    </source>
</reference>
<sequence length="156" mass="16792">MYAASTVENAIVFCTLVDHATGDGNAQPLFLPSALPYVKCATVQSFQHLSPGSNIVPLACLSSTLEDECTMCIESFINFTMSHLYLSEFMKTILVSKKSKSMADISNSCCTSNFCGCGLATALYPICTPSIFSVSLIWLQAWLSAFADIYQVAGQA</sequence>
<dbReference type="EMBL" id="JYDP01000979">
    <property type="protein sequence ID" value="KRY99146.1"/>
    <property type="molecule type" value="Genomic_DNA"/>
</dbReference>
<keyword evidence="2" id="KW-1185">Reference proteome</keyword>
<proteinExistence type="predicted"/>
<gene>
    <name evidence="1" type="ORF">T11_2710</name>
</gene>
<protein>
    <submittedName>
        <fullName evidence="1">Uncharacterized protein</fullName>
    </submittedName>
</protein>
<dbReference type="AlphaFoldDB" id="A0A0V1GLG8"/>
<name>A0A0V1GLG8_9BILA</name>
<comment type="caution">
    <text evidence="1">The sequence shown here is derived from an EMBL/GenBank/DDBJ whole genome shotgun (WGS) entry which is preliminary data.</text>
</comment>
<dbReference type="OrthoDB" id="10546697at2759"/>
<evidence type="ECO:0000313" key="2">
    <source>
        <dbReference type="Proteomes" id="UP000055024"/>
    </source>
</evidence>
<evidence type="ECO:0000313" key="1">
    <source>
        <dbReference type="EMBL" id="KRY99146.1"/>
    </source>
</evidence>
<organism evidence="1 2">
    <name type="scientific">Trichinella zimbabwensis</name>
    <dbReference type="NCBI Taxonomy" id="268475"/>
    <lineage>
        <taxon>Eukaryota</taxon>
        <taxon>Metazoa</taxon>
        <taxon>Ecdysozoa</taxon>
        <taxon>Nematoda</taxon>
        <taxon>Enoplea</taxon>
        <taxon>Dorylaimia</taxon>
        <taxon>Trichinellida</taxon>
        <taxon>Trichinellidae</taxon>
        <taxon>Trichinella</taxon>
    </lineage>
</organism>